<protein>
    <submittedName>
        <fullName evidence="1">Uncharacterized protein</fullName>
    </submittedName>
</protein>
<name>A0A0D0DXV4_9AGAM</name>
<evidence type="ECO:0000313" key="1">
    <source>
        <dbReference type="EMBL" id="KIK94951.1"/>
    </source>
</evidence>
<reference evidence="1 2" key="1">
    <citation type="submission" date="2014-04" db="EMBL/GenBank/DDBJ databases">
        <authorList>
            <consortium name="DOE Joint Genome Institute"/>
            <person name="Kuo A."/>
            <person name="Kohler A."/>
            <person name="Jargeat P."/>
            <person name="Nagy L.G."/>
            <person name="Floudas D."/>
            <person name="Copeland A."/>
            <person name="Barry K.W."/>
            <person name="Cichocki N."/>
            <person name="Veneault-Fourrey C."/>
            <person name="LaButti K."/>
            <person name="Lindquist E.A."/>
            <person name="Lipzen A."/>
            <person name="Lundell T."/>
            <person name="Morin E."/>
            <person name="Murat C."/>
            <person name="Sun H."/>
            <person name="Tunlid A."/>
            <person name="Henrissat B."/>
            <person name="Grigoriev I.V."/>
            <person name="Hibbett D.S."/>
            <person name="Martin F."/>
            <person name="Nordberg H.P."/>
            <person name="Cantor M.N."/>
            <person name="Hua S.X."/>
        </authorList>
    </citation>
    <scope>NUCLEOTIDE SEQUENCE [LARGE SCALE GENOMIC DNA]</scope>
    <source>
        <strain evidence="1 2">Ve08.2h10</strain>
    </source>
</reference>
<dbReference type="AlphaFoldDB" id="A0A0D0DXV4"/>
<gene>
    <name evidence="1" type="ORF">PAXRUDRAFT_827499</name>
</gene>
<keyword evidence="2" id="KW-1185">Reference proteome</keyword>
<dbReference type="InParanoid" id="A0A0D0DXV4"/>
<dbReference type="EMBL" id="KN825074">
    <property type="protein sequence ID" value="KIK94951.1"/>
    <property type="molecule type" value="Genomic_DNA"/>
</dbReference>
<reference evidence="2" key="2">
    <citation type="submission" date="2015-01" db="EMBL/GenBank/DDBJ databases">
        <title>Evolutionary Origins and Diversification of the Mycorrhizal Mutualists.</title>
        <authorList>
            <consortium name="DOE Joint Genome Institute"/>
            <consortium name="Mycorrhizal Genomics Consortium"/>
            <person name="Kohler A."/>
            <person name="Kuo A."/>
            <person name="Nagy L.G."/>
            <person name="Floudas D."/>
            <person name="Copeland A."/>
            <person name="Barry K.W."/>
            <person name="Cichocki N."/>
            <person name="Veneault-Fourrey C."/>
            <person name="LaButti K."/>
            <person name="Lindquist E.A."/>
            <person name="Lipzen A."/>
            <person name="Lundell T."/>
            <person name="Morin E."/>
            <person name="Murat C."/>
            <person name="Riley R."/>
            <person name="Ohm R."/>
            <person name="Sun H."/>
            <person name="Tunlid A."/>
            <person name="Henrissat B."/>
            <person name="Grigoriev I.V."/>
            <person name="Hibbett D.S."/>
            <person name="Martin F."/>
        </authorList>
    </citation>
    <scope>NUCLEOTIDE SEQUENCE [LARGE SCALE GENOMIC DNA]</scope>
    <source>
        <strain evidence="2">Ve08.2h10</strain>
    </source>
</reference>
<organism evidence="1 2">
    <name type="scientific">Paxillus rubicundulus Ve08.2h10</name>
    <dbReference type="NCBI Taxonomy" id="930991"/>
    <lineage>
        <taxon>Eukaryota</taxon>
        <taxon>Fungi</taxon>
        <taxon>Dikarya</taxon>
        <taxon>Basidiomycota</taxon>
        <taxon>Agaricomycotina</taxon>
        <taxon>Agaricomycetes</taxon>
        <taxon>Agaricomycetidae</taxon>
        <taxon>Boletales</taxon>
        <taxon>Paxilineae</taxon>
        <taxon>Paxillaceae</taxon>
        <taxon>Paxillus</taxon>
    </lineage>
</organism>
<dbReference type="HOGENOM" id="CLU_2400343_0_0_1"/>
<proteinExistence type="predicted"/>
<dbReference type="Proteomes" id="UP000054538">
    <property type="component" value="Unassembled WGS sequence"/>
</dbReference>
<evidence type="ECO:0000313" key="2">
    <source>
        <dbReference type="Proteomes" id="UP000054538"/>
    </source>
</evidence>
<sequence>MPRGQQTIPETQWAIFRLAKFLNHEWISTYLNFSTCSVKQIHARFCQYGTPFTTISNCPSYACIHNAGEGVVDVEATFKSIKSVISLLDRVLVQWFEAETAIHPYCSSPLS</sequence>
<accession>A0A0D0DXV4</accession>